<dbReference type="Proteomes" id="UP000468735">
    <property type="component" value="Unassembled WGS sequence"/>
</dbReference>
<dbReference type="EMBL" id="WBMT01000010">
    <property type="protein sequence ID" value="KAB2346841.1"/>
    <property type="molecule type" value="Genomic_DNA"/>
</dbReference>
<dbReference type="AlphaFoldDB" id="A0A6H9YY90"/>
<evidence type="ECO:0000256" key="4">
    <source>
        <dbReference type="PROSITE-ProRule" id="PRU00742"/>
    </source>
</evidence>
<protein>
    <submittedName>
        <fullName evidence="6">Arginase family protein</fullName>
    </submittedName>
</protein>
<dbReference type="SUPFAM" id="SSF52768">
    <property type="entry name" value="Arginase/deacetylase"/>
    <property type="match status" value="1"/>
</dbReference>
<gene>
    <name evidence="6" type="ORF">F8566_21730</name>
</gene>
<dbReference type="InterPro" id="IPR006035">
    <property type="entry name" value="Ureohydrolase"/>
</dbReference>
<dbReference type="GO" id="GO:0004053">
    <property type="term" value="F:arginase activity"/>
    <property type="evidence" value="ECO:0007669"/>
    <property type="project" value="TreeGrafter"/>
</dbReference>
<organism evidence="6 7">
    <name type="scientific">Actinomadura rudentiformis</name>
    <dbReference type="NCBI Taxonomy" id="359158"/>
    <lineage>
        <taxon>Bacteria</taxon>
        <taxon>Bacillati</taxon>
        <taxon>Actinomycetota</taxon>
        <taxon>Actinomycetes</taxon>
        <taxon>Streptosporangiales</taxon>
        <taxon>Thermomonosporaceae</taxon>
        <taxon>Actinomadura</taxon>
    </lineage>
</organism>
<dbReference type="CDD" id="cd09999">
    <property type="entry name" value="Arginase-like_1"/>
    <property type="match status" value="1"/>
</dbReference>
<dbReference type="GO" id="GO:0005829">
    <property type="term" value="C:cytosol"/>
    <property type="evidence" value="ECO:0007669"/>
    <property type="project" value="TreeGrafter"/>
</dbReference>
<evidence type="ECO:0000256" key="1">
    <source>
        <dbReference type="ARBA" id="ARBA00022723"/>
    </source>
</evidence>
<dbReference type="PANTHER" id="PTHR43782:SF3">
    <property type="entry name" value="ARGINASE"/>
    <property type="match status" value="1"/>
</dbReference>
<sequence length="298" mass="30500">MLDISVVEVPQWQGSGVPEARARRLADGAHLLAEAVPAGRRYTVTVPDEAGAETGDVRGLDVLAGIAEGARAGITAAEGEVVVTVGGDCGVELSPVSAAIARHGDALAVVWFDAHGDLNTPASSPSGAFHGMILRTLLGEGPGELVPARPLRPAQVVLAGVRALDPGERAYVEATGMRHVTVDALKDPAAVVEAVAATGARAVYVHIDLDVLDPGSFASLSCPEPGGITPAQLGAAVRALAGRFEIAGLGITEYQPDRPQDQETLRALVPGLLRGASGRGGRRDGRARTGWPPSRPGT</sequence>
<dbReference type="InterPro" id="IPR023696">
    <property type="entry name" value="Ureohydrolase_dom_sf"/>
</dbReference>
<dbReference type="RefSeq" id="WP_151562675.1">
    <property type="nucleotide sequence ID" value="NZ_WBMT01000010.1"/>
</dbReference>
<dbReference type="GO" id="GO:0030145">
    <property type="term" value="F:manganese ion binding"/>
    <property type="evidence" value="ECO:0007669"/>
    <property type="project" value="TreeGrafter"/>
</dbReference>
<evidence type="ECO:0000256" key="5">
    <source>
        <dbReference type="SAM" id="MobiDB-lite"/>
    </source>
</evidence>
<dbReference type="OrthoDB" id="7331788at2"/>
<keyword evidence="2" id="KW-0378">Hydrolase</keyword>
<evidence type="ECO:0000256" key="2">
    <source>
        <dbReference type="ARBA" id="ARBA00022801"/>
    </source>
</evidence>
<reference evidence="6 7" key="1">
    <citation type="submission" date="2019-09" db="EMBL/GenBank/DDBJ databases">
        <title>Actinomadura physcomitrii sp. nov., a novel actinomycete isolated from moss [Physcomitrium sphaericum (Ludw) Fuernr].</title>
        <authorList>
            <person name="Zhuang X."/>
            <person name="Liu C."/>
        </authorList>
    </citation>
    <scope>NUCLEOTIDE SEQUENCE [LARGE SCALE GENOMIC DNA]</scope>
    <source>
        <strain evidence="6 7">HMC1</strain>
    </source>
</reference>
<dbReference type="PRINTS" id="PR00116">
    <property type="entry name" value="ARGINASE"/>
</dbReference>
<evidence type="ECO:0000313" key="7">
    <source>
        <dbReference type="Proteomes" id="UP000468735"/>
    </source>
</evidence>
<accession>A0A6H9YY90</accession>
<dbReference type="PROSITE" id="PS51409">
    <property type="entry name" value="ARGINASE_2"/>
    <property type="match status" value="1"/>
</dbReference>
<dbReference type="PANTHER" id="PTHR43782">
    <property type="entry name" value="ARGINASE"/>
    <property type="match status" value="1"/>
</dbReference>
<feature type="region of interest" description="Disordered" evidence="5">
    <location>
        <begin position="269"/>
        <end position="298"/>
    </location>
</feature>
<keyword evidence="3" id="KW-0464">Manganese</keyword>
<comment type="similarity">
    <text evidence="4">Belongs to the arginase family.</text>
</comment>
<evidence type="ECO:0000256" key="3">
    <source>
        <dbReference type="ARBA" id="ARBA00023211"/>
    </source>
</evidence>
<keyword evidence="7" id="KW-1185">Reference proteome</keyword>
<comment type="caution">
    <text evidence="6">The sequence shown here is derived from an EMBL/GenBank/DDBJ whole genome shotgun (WGS) entry which is preliminary data.</text>
</comment>
<dbReference type="Gene3D" id="3.40.800.10">
    <property type="entry name" value="Ureohydrolase domain"/>
    <property type="match status" value="1"/>
</dbReference>
<keyword evidence="1" id="KW-0479">Metal-binding</keyword>
<name>A0A6H9YY90_9ACTN</name>
<dbReference type="Pfam" id="PF00491">
    <property type="entry name" value="Arginase"/>
    <property type="match status" value="1"/>
</dbReference>
<evidence type="ECO:0000313" key="6">
    <source>
        <dbReference type="EMBL" id="KAB2346841.1"/>
    </source>
</evidence>
<proteinExistence type="inferred from homology"/>